<dbReference type="InterPro" id="IPR044925">
    <property type="entry name" value="His-Me_finger_sf"/>
</dbReference>
<evidence type="ECO:0000313" key="4">
    <source>
        <dbReference type="EMBL" id="CAB4188601.1"/>
    </source>
</evidence>
<gene>
    <name evidence="3" type="ORF">UFOVP1027_30</name>
    <name evidence="4" type="ORF">UFOVP1182_48</name>
    <name evidence="5" type="ORF">UFOVP1632_12</name>
    <name evidence="2" type="ORF">UFOVP530_30</name>
</gene>
<protein>
    <submittedName>
        <fullName evidence="3">HNH nuclease</fullName>
    </submittedName>
</protein>
<dbReference type="SUPFAM" id="SSF54060">
    <property type="entry name" value="His-Me finger endonucleases"/>
    <property type="match status" value="1"/>
</dbReference>
<organism evidence="3">
    <name type="scientific">uncultured Caudovirales phage</name>
    <dbReference type="NCBI Taxonomy" id="2100421"/>
    <lineage>
        <taxon>Viruses</taxon>
        <taxon>Duplodnaviria</taxon>
        <taxon>Heunggongvirae</taxon>
        <taxon>Uroviricota</taxon>
        <taxon>Caudoviricetes</taxon>
        <taxon>Peduoviridae</taxon>
        <taxon>Maltschvirus</taxon>
        <taxon>Maltschvirus maltsch</taxon>
    </lineage>
</organism>
<dbReference type="Gene3D" id="3.90.75.20">
    <property type="match status" value="1"/>
</dbReference>
<feature type="domain" description="HNH nuclease" evidence="1">
    <location>
        <begin position="51"/>
        <end position="99"/>
    </location>
</feature>
<evidence type="ECO:0000313" key="3">
    <source>
        <dbReference type="EMBL" id="CAB4179036.1"/>
    </source>
</evidence>
<dbReference type="Pfam" id="PF07463">
    <property type="entry name" value="NUMOD4"/>
    <property type="match status" value="1"/>
</dbReference>
<name>A0A6J5Q9F3_9CAUD</name>
<evidence type="ECO:0000259" key="1">
    <source>
        <dbReference type="SMART" id="SM00507"/>
    </source>
</evidence>
<accession>A0A6J5Q9F3</accession>
<dbReference type="EMBL" id="LR797121">
    <property type="protein sequence ID" value="CAB4188601.1"/>
    <property type="molecule type" value="Genomic_DNA"/>
</dbReference>
<dbReference type="InterPro" id="IPR010902">
    <property type="entry name" value="NUMOD4"/>
</dbReference>
<reference evidence="3" key="1">
    <citation type="submission" date="2020-05" db="EMBL/GenBank/DDBJ databases">
        <authorList>
            <person name="Chiriac C."/>
            <person name="Salcher M."/>
            <person name="Ghai R."/>
            <person name="Kavagutti S V."/>
        </authorList>
    </citation>
    <scope>NUCLEOTIDE SEQUENCE</scope>
</reference>
<dbReference type="EMBL" id="LR796974">
    <property type="protein sequence ID" value="CAB4179036.1"/>
    <property type="molecule type" value="Genomic_DNA"/>
</dbReference>
<proteinExistence type="predicted"/>
<dbReference type="Gene3D" id="1.10.10.10">
    <property type="entry name" value="Winged helix-like DNA-binding domain superfamily/Winged helix DNA-binding domain"/>
    <property type="match status" value="1"/>
</dbReference>
<dbReference type="InterPro" id="IPR036388">
    <property type="entry name" value="WH-like_DNA-bd_sf"/>
</dbReference>
<evidence type="ECO:0000313" key="5">
    <source>
        <dbReference type="EMBL" id="CAB4220399.1"/>
    </source>
</evidence>
<dbReference type="EMBL" id="LR796504">
    <property type="protein sequence ID" value="CAB4148727.1"/>
    <property type="molecule type" value="Genomic_DNA"/>
</dbReference>
<dbReference type="InterPro" id="IPR003615">
    <property type="entry name" value="HNH_nuc"/>
</dbReference>
<dbReference type="GO" id="GO:0016788">
    <property type="term" value="F:hydrolase activity, acting on ester bonds"/>
    <property type="evidence" value="ECO:0007669"/>
    <property type="project" value="InterPro"/>
</dbReference>
<dbReference type="EMBL" id="LR797498">
    <property type="protein sequence ID" value="CAB4220399.1"/>
    <property type="molecule type" value="Genomic_DNA"/>
</dbReference>
<sequence>MENFIKIKGYENYYISNKGNVKSTKYNKEIILKPKISKFGYHRVVLQENNVVKAFLIHRLVALSFIKNSENKPQINHINGIKSDNRIENLEWCTALENMNHSLLLGRNSKGVKIIRIDSNLNKKVYNKIILASKDNGIHPTAIRNCLIGKSKTSGNYKWEYYK</sequence>
<evidence type="ECO:0000313" key="2">
    <source>
        <dbReference type="EMBL" id="CAB4148727.1"/>
    </source>
</evidence>
<dbReference type="SMART" id="SM00507">
    <property type="entry name" value="HNHc"/>
    <property type="match status" value="1"/>
</dbReference>
<dbReference type="Pfam" id="PF13392">
    <property type="entry name" value="HNH_3"/>
    <property type="match status" value="1"/>
</dbReference>